<accession>A0ACB9EC52</accession>
<proteinExistence type="predicted"/>
<organism evidence="1 2">
    <name type="scientific">Smallanthus sonchifolius</name>
    <dbReference type="NCBI Taxonomy" id="185202"/>
    <lineage>
        <taxon>Eukaryota</taxon>
        <taxon>Viridiplantae</taxon>
        <taxon>Streptophyta</taxon>
        <taxon>Embryophyta</taxon>
        <taxon>Tracheophyta</taxon>
        <taxon>Spermatophyta</taxon>
        <taxon>Magnoliopsida</taxon>
        <taxon>eudicotyledons</taxon>
        <taxon>Gunneridae</taxon>
        <taxon>Pentapetalae</taxon>
        <taxon>asterids</taxon>
        <taxon>campanulids</taxon>
        <taxon>Asterales</taxon>
        <taxon>Asteraceae</taxon>
        <taxon>Asteroideae</taxon>
        <taxon>Heliantheae alliance</taxon>
        <taxon>Millerieae</taxon>
        <taxon>Smallanthus</taxon>
    </lineage>
</organism>
<dbReference type="EMBL" id="CM042035">
    <property type="protein sequence ID" value="KAI3756361.1"/>
    <property type="molecule type" value="Genomic_DNA"/>
</dbReference>
<reference evidence="2" key="1">
    <citation type="journal article" date="2022" name="Mol. Ecol. Resour.">
        <title>The genomes of chicory, endive, great burdock and yacon provide insights into Asteraceae palaeo-polyploidization history and plant inulin production.</title>
        <authorList>
            <person name="Fan W."/>
            <person name="Wang S."/>
            <person name="Wang H."/>
            <person name="Wang A."/>
            <person name="Jiang F."/>
            <person name="Liu H."/>
            <person name="Zhao H."/>
            <person name="Xu D."/>
            <person name="Zhang Y."/>
        </authorList>
    </citation>
    <scope>NUCLEOTIDE SEQUENCE [LARGE SCALE GENOMIC DNA]</scope>
    <source>
        <strain evidence="2">cv. Yunnan</strain>
    </source>
</reference>
<evidence type="ECO:0000313" key="1">
    <source>
        <dbReference type="EMBL" id="KAI3756361.1"/>
    </source>
</evidence>
<sequence>MFLTELLEITYSQETTFTLGKLHSCIYVGGNKVIHFTAPETPNSSSGWIISSSSSSSSSSYPQPGNRVSICSLDGFIGSGSLYVYKYGASKLDHFLKLRNGTMTIVPSDPP</sequence>
<reference evidence="1 2" key="2">
    <citation type="journal article" date="2022" name="Mol. Ecol. Resour.">
        <title>The genomes of chicory, endive, great burdock and yacon provide insights into Asteraceae paleo-polyploidization history and plant inulin production.</title>
        <authorList>
            <person name="Fan W."/>
            <person name="Wang S."/>
            <person name="Wang H."/>
            <person name="Wang A."/>
            <person name="Jiang F."/>
            <person name="Liu H."/>
            <person name="Zhao H."/>
            <person name="Xu D."/>
            <person name="Zhang Y."/>
        </authorList>
    </citation>
    <scope>NUCLEOTIDE SEQUENCE [LARGE SCALE GENOMIC DNA]</scope>
    <source>
        <strain evidence="2">cv. Yunnan</strain>
        <tissue evidence="1">Leaves</tissue>
    </source>
</reference>
<keyword evidence="2" id="KW-1185">Reference proteome</keyword>
<protein>
    <submittedName>
        <fullName evidence="1">Uncharacterized protein</fullName>
    </submittedName>
</protein>
<dbReference type="Proteomes" id="UP001056120">
    <property type="component" value="Linkage Group LG18"/>
</dbReference>
<comment type="caution">
    <text evidence="1">The sequence shown here is derived from an EMBL/GenBank/DDBJ whole genome shotgun (WGS) entry which is preliminary data.</text>
</comment>
<name>A0ACB9EC52_9ASTR</name>
<gene>
    <name evidence="1" type="ORF">L1987_56181</name>
</gene>
<evidence type="ECO:0000313" key="2">
    <source>
        <dbReference type="Proteomes" id="UP001056120"/>
    </source>
</evidence>